<dbReference type="SUPFAM" id="SSF52096">
    <property type="entry name" value="ClpP/crotonase"/>
    <property type="match status" value="1"/>
</dbReference>
<dbReference type="UniPathway" id="UPA00659"/>
<dbReference type="AlphaFoldDB" id="A3ZYI9"/>
<dbReference type="PROSITE" id="PS00067">
    <property type="entry name" value="3HCDH"/>
    <property type="match status" value="1"/>
</dbReference>
<keyword evidence="11" id="KW-0511">Multifunctional enzyme</keyword>
<keyword evidence="9" id="KW-0443">Lipid metabolism</keyword>
<accession>A3ZYI9</accession>
<evidence type="ECO:0000256" key="12">
    <source>
        <dbReference type="ARBA" id="ARBA00049556"/>
    </source>
</evidence>
<protein>
    <recommendedName>
        <fullName evidence="4">enoyl-CoA hydratase</fullName>
        <ecNumber evidence="4">4.2.1.17</ecNumber>
    </recommendedName>
</protein>
<evidence type="ECO:0000256" key="11">
    <source>
        <dbReference type="ARBA" id="ARBA00023268"/>
    </source>
</evidence>
<dbReference type="Pfam" id="PF00378">
    <property type="entry name" value="ECH_1"/>
    <property type="match status" value="1"/>
</dbReference>
<dbReference type="Gene3D" id="3.90.226.10">
    <property type="entry name" value="2-enoyl-CoA Hydratase, Chain A, domain 1"/>
    <property type="match status" value="1"/>
</dbReference>
<dbReference type="FunFam" id="3.40.50.720:FF:000009">
    <property type="entry name" value="Fatty oxidation complex, alpha subunit"/>
    <property type="match status" value="1"/>
</dbReference>
<feature type="domain" description="3-hydroxyacyl-CoA dehydrogenase NAD binding" evidence="14">
    <location>
        <begin position="320"/>
        <end position="497"/>
    </location>
</feature>
<keyword evidence="6" id="KW-0442">Lipid degradation</keyword>
<dbReference type="PANTHER" id="PTHR43612:SF3">
    <property type="entry name" value="TRIFUNCTIONAL ENZYME SUBUNIT ALPHA, MITOCHONDRIAL"/>
    <property type="match status" value="1"/>
</dbReference>
<sequence length="724" mass="77623">MLPTATITLSFPQAGFALLTFNDPSKGANILSRSVMDELAAHLDEIDGCEDIYGLVITSGKPGIFIAGADIREFVASVGASKEEIAAMSQRGQQIFARLSSSRYMSVAAIDGVCVGGGAELAVWCDRRILSTGPKTELGFPEVKLGIFPGWGGTVRLPRIVGLSNAVEMITGGESVSAANAAKMGLADDFTSPDDLVAAAIRMIEQDQESKSYLQDREVRSAAIEMSETELGFLGATASAYIQGQTKGQYPAPMAALETLLGGAMVDAESALTMEAEGLAGLFGTPVNAALMNVFFLTDRNKKDDGVDQDDVEKTKIESVSVIGAGIMGAGIAAASIRRGILTTLSDANAEALRRGVAGVLEEAAYDRDAGKKTIAKAVEGAAMLNASISDSEVAASKLVIEAIVENLEVKRKIYARLEPQLADDAILASNTSTLPITQLAANLAKPERFVGIHFFNPVRKMKLVEVIRGAQTSDATVASAVAFAKRLGKFPIVVNDGPGFLVNRLLFPYMNEALALLQEGVSMERVDKCAKKFGMPLGPITLYDMVGIDTAFYAGRTMYDAFPDRTLASPILPALVKAGRLGQKSGLGFYSYENRKRRAQPDPAAAKYIDPYIKGMPRDETDAQVIDRLFLPMLLEATRAMEANIVRDVRDIDLGLIFGLGFPPFKGGLMFWADTIGAKQLVERLKPWEEFGVRYKPTELLLEMAKSGKKFYDLESRSISAGQ</sequence>
<dbReference type="HOGENOM" id="CLU_009834_16_3_0"/>
<keyword evidence="5" id="KW-0276">Fatty acid metabolism</keyword>
<keyword evidence="10" id="KW-0456">Lyase</keyword>
<evidence type="ECO:0000256" key="4">
    <source>
        <dbReference type="ARBA" id="ARBA00012076"/>
    </source>
</evidence>
<dbReference type="GO" id="GO:0006635">
    <property type="term" value="P:fatty acid beta-oxidation"/>
    <property type="evidence" value="ECO:0007669"/>
    <property type="project" value="UniProtKB-UniPathway"/>
</dbReference>
<evidence type="ECO:0000259" key="13">
    <source>
        <dbReference type="Pfam" id="PF00725"/>
    </source>
</evidence>
<dbReference type="InterPro" id="IPR006180">
    <property type="entry name" value="3-OHacyl-CoA_DH_CS"/>
</dbReference>
<dbReference type="EC" id="4.2.1.17" evidence="4"/>
<evidence type="ECO:0000256" key="1">
    <source>
        <dbReference type="ARBA" id="ARBA00005005"/>
    </source>
</evidence>
<dbReference type="SUPFAM" id="SSF51735">
    <property type="entry name" value="NAD(P)-binding Rossmann-fold domains"/>
    <property type="match status" value="1"/>
</dbReference>
<dbReference type="InterPro" id="IPR006176">
    <property type="entry name" value="3-OHacyl-CoA_DH_NAD-bd"/>
</dbReference>
<dbReference type="InterPro" id="IPR050136">
    <property type="entry name" value="FA_oxidation_alpha_subunit"/>
</dbReference>
<dbReference type="InterPro" id="IPR036291">
    <property type="entry name" value="NAD(P)-bd_dom_sf"/>
</dbReference>
<evidence type="ECO:0000256" key="6">
    <source>
        <dbReference type="ARBA" id="ARBA00022963"/>
    </source>
</evidence>
<evidence type="ECO:0000256" key="8">
    <source>
        <dbReference type="ARBA" id="ARBA00023027"/>
    </source>
</evidence>
<evidence type="ECO:0000256" key="5">
    <source>
        <dbReference type="ARBA" id="ARBA00022832"/>
    </source>
</evidence>
<dbReference type="CDD" id="cd06558">
    <property type="entry name" value="crotonase-like"/>
    <property type="match status" value="1"/>
</dbReference>
<evidence type="ECO:0000256" key="3">
    <source>
        <dbReference type="ARBA" id="ARBA00008750"/>
    </source>
</evidence>
<dbReference type="EMBL" id="AANZ01000021">
    <property type="protein sequence ID" value="EAQ78439.1"/>
    <property type="molecule type" value="Genomic_DNA"/>
</dbReference>
<dbReference type="GO" id="GO:0004300">
    <property type="term" value="F:enoyl-CoA hydratase activity"/>
    <property type="evidence" value="ECO:0007669"/>
    <property type="project" value="UniProtKB-EC"/>
</dbReference>
<keyword evidence="8" id="KW-0520">NAD</keyword>
<dbReference type="InterPro" id="IPR006108">
    <property type="entry name" value="3HC_DH_C"/>
</dbReference>
<comment type="pathway">
    <text evidence="1">Lipid metabolism; fatty acid beta-oxidation.</text>
</comment>
<evidence type="ECO:0000256" key="10">
    <source>
        <dbReference type="ARBA" id="ARBA00023239"/>
    </source>
</evidence>
<evidence type="ECO:0000313" key="15">
    <source>
        <dbReference type="EMBL" id="EAQ78439.1"/>
    </source>
</evidence>
<dbReference type="Gene3D" id="1.10.1040.50">
    <property type="match status" value="1"/>
</dbReference>
<dbReference type="eggNOG" id="COG1250">
    <property type="taxonomic scope" value="Bacteria"/>
</dbReference>
<dbReference type="GO" id="GO:0070403">
    <property type="term" value="F:NAD+ binding"/>
    <property type="evidence" value="ECO:0007669"/>
    <property type="project" value="InterPro"/>
</dbReference>
<dbReference type="RefSeq" id="WP_002655017.1">
    <property type="nucleotide sequence ID" value="NZ_CH672377.1"/>
</dbReference>
<name>A3ZYI9_9BACT</name>
<evidence type="ECO:0000256" key="2">
    <source>
        <dbReference type="ARBA" id="ARBA00007005"/>
    </source>
</evidence>
<evidence type="ECO:0000259" key="14">
    <source>
        <dbReference type="Pfam" id="PF02737"/>
    </source>
</evidence>
<dbReference type="STRING" id="314230.DSM3645_07101"/>
<keyword evidence="7" id="KW-0560">Oxidoreductase</keyword>
<proteinExistence type="inferred from homology"/>
<dbReference type="PANTHER" id="PTHR43612">
    <property type="entry name" value="TRIFUNCTIONAL ENZYME SUBUNIT ALPHA"/>
    <property type="match status" value="1"/>
</dbReference>
<reference evidence="15 16" key="1">
    <citation type="submission" date="2006-02" db="EMBL/GenBank/DDBJ databases">
        <authorList>
            <person name="Amann R."/>
            <person name="Ferriera S."/>
            <person name="Johnson J."/>
            <person name="Kravitz S."/>
            <person name="Halpern A."/>
            <person name="Remington K."/>
            <person name="Beeson K."/>
            <person name="Tran B."/>
            <person name="Rogers Y.-H."/>
            <person name="Friedman R."/>
            <person name="Venter J.C."/>
        </authorList>
    </citation>
    <scope>NUCLEOTIDE SEQUENCE [LARGE SCALE GENOMIC DNA]</scope>
    <source>
        <strain evidence="15 16">DSM 3645</strain>
    </source>
</reference>
<dbReference type="Pfam" id="PF00725">
    <property type="entry name" value="3HCDH"/>
    <property type="match status" value="1"/>
</dbReference>
<gene>
    <name evidence="15" type="ORF">DSM3645_07101</name>
</gene>
<dbReference type="Pfam" id="PF02737">
    <property type="entry name" value="3HCDH_N"/>
    <property type="match status" value="1"/>
</dbReference>
<comment type="similarity">
    <text evidence="3">In the N-terminal section; belongs to the enoyl-CoA hydratase/isomerase family.</text>
</comment>
<dbReference type="SUPFAM" id="SSF48179">
    <property type="entry name" value="6-phosphogluconate dehydrogenase C-terminal domain-like"/>
    <property type="match status" value="2"/>
</dbReference>
<evidence type="ECO:0000256" key="7">
    <source>
        <dbReference type="ARBA" id="ARBA00023002"/>
    </source>
</evidence>
<comment type="caution">
    <text evidence="15">The sequence shown here is derived from an EMBL/GenBank/DDBJ whole genome shotgun (WGS) entry which is preliminary data.</text>
</comment>
<feature type="domain" description="3-hydroxyacyl-CoA dehydrogenase C-terminal" evidence="13">
    <location>
        <begin position="500"/>
        <end position="593"/>
    </location>
</feature>
<evidence type="ECO:0000256" key="9">
    <source>
        <dbReference type="ARBA" id="ARBA00023098"/>
    </source>
</evidence>
<dbReference type="GO" id="GO:0016509">
    <property type="term" value="F:long-chain (3S)-3-hydroxyacyl-CoA dehydrogenase (NAD+) activity"/>
    <property type="evidence" value="ECO:0007669"/>
    <property type="project" value="TreeGrafter"/>
</dbReference>
<evidence type="ECO:0000313" key="16">
    <source>
        <dbReference type="Proteomes" id="UP000004358"/>
    </source>
</evidence>
<dbReference type="InterPro" id="IPR008927">
    <property type="entry name" value="6-PGluconate_DH-like_C_sf"/>
</dbReference>
<dbReference type="OrthoDB" id="9771883at2"/>
<dbReference type="Gene3D" id="3.40.50.720">
    <property type="entry name" value="NAD(P)-binding Rossmann-like Domain"/>
    <property type="match status" value="1"/>
</dbReference>
<dbReference type="Proteomes" id="UP000004358">
    <property type="component" value="Unassembled WGS sequence"/>
</dbReference>
<dbReference type="InterPro" id="IPR029045">
    <property type="entry name" value="ClpP/crotonase-like_dom_sf"/>
</dbReference>
<dbReference type="InterPro" id="IPR001753">
    <property type="entry name" value="Enoyl-CoA_hydra/iso"/>
</dbReference>
<organism evidence="15 16">
    <name type="scientific">Blastopirellula marina DSM 3645</name>
    <dbReference type="NCBI Taxonomy" id="314230"/>
    <lineage>
        <taxon>Bacteria</taxon>
        <taxon>Pseudomonadati</taxon>
        <taxon>Planctomycetota</taxon>
        <taxon>Planctomycetia</taxon>
        <taxon>Pirellulales</taxon>
        <taxon>Pirellulaceae</taxon>
        <taxon>Blastopirellula</taxon>
    </lineage>
</organism>
<comment type="similarity">
    <text evidence="2">In the central section; belongs to the 3-hydroxyacyl-CoA dehydrogenase family.</text>
</comment>
<comment type="catalytic activity">
    <reaction evidence="12">
        <text>a (3S)-3-hydroxyacyl-CoA + NAD(+) = a 3-oxoacyl-CoA + NADH + H(+)</text>
        <dbReference type="Rhea" id="RHEA:22432"/>
        <dbReference type="ChEBI" id="CHEBI:15378"/>
        <dbReference type="ChEBI" id="CHEBI:57318"/>
        <dbReference type="ChEBI" id="CHEBI:57540"/>
        <dbReference type="ChEBI" id="CHEBI:57945"/>
        <dbReference type="ChEBI" id="CHEBI:90726"/>
        <dbReference type="EC" id="1.1.1.35"/>
    </reaction>
</comment>